<dbReference type="Pfam" id="PF00400">
    <property type="entry name" value="WD40"/>
    <property type="match status" value="2"/>
</dbReference>
<dbReference type="SUPFAM" id="SSF50978">
    <property type="entry name" value="WD40 repeat-like"/>
    <property type="match status" value="1"/>
</dbReference>
<feature type="region of interest" description="Disordered" evidence="12">
    <location>
        <begin position="248"/>
        <end position="291"/>
    </location>
</feature>
<dbReference type="PANTHER" id="PTHR11024:SF3">
    <property type="entry name" value="NUCLEOPORIN SEH1"/>
    <property type="match status" value="1"/>
</dbReference>
<feature type="region of interest" description="Disordered" evidence="12">
    <location>
        <begin position="405"/>
        <end position="439"/>
    </location>
</feature>
<dbReference type="GO" id="GO:1904263">
    <property type="term" value="P:positive regulation of TORC1 signaling"/>
    <property type="evidence" value="ECO:0007669"/>
    <property type="project" value="TreeGrafter"/>
</dbReference>
<evidence type="ECO:0000256" key="6">
    <source>
        <dbReference type="ARBA" id="ARBA00022816"/>
    </source>
</evidence>
<name>A0A0L6VST0_9BASI</name>
<dbReference type="Gene3D" id="2.130.10.10">
    <property type="entry name" value="YVTN repeat-like/Quinoprotein amine dehydrogenase"/>
    <property type="match status" value="2"/>
</dbReference>
<dbReference type="STRING" id="27349.A0A0L6VST0"/>
<dbReference type="InterPro" id="IPR001680">
    <property type="entry name" value="WD40_rpt"/>
</dbReference>
<evidence type="ECO:0000256" key="4">
    <source>
        <dbReference type="ARBA" id="ARBA00022574"/>
    </source>
</evidence>
<accession>A0A0L6VST0</accession>
<dbReference type="InterPro" id="IPR037363">
    <property type="entry name" value="Sec13/Seh1_fam"/>
</dbReference>
<evidence type="ECO:0000256" key="2">
    <source>
        <dbReference type="ARBA" id="ARBA00010102"/>
    </source>
</evidence>
<keyword evidence="14" id="KW-1185">Reference proteome</keyword>
<keyword evidence="10" id="KW-0539">Nucleus</keyword>
<dbReference type="PROSITE" id="PS50294">
    <property type="entry name" value="WD_REPEATS_REGION"/>
    <property type="match status" value="1"/>
</dbReference>
<feature type="repeat" description="WD" evidence="11">
    <location>
        <begin position="89"/>
        <end position="123"/>
    </location>
</feature>
<evidence type="ECO:0000256" key="8">
    <source>
        <dbReference type="ARBA" id="ARBA00023010"/>
    </source>
</evidence>
<evidence type="ECO:0000313" key="14">
    <source>
        <dbReference type="Proteomes" id="UP000037035"/>
    </source>
</evidence>
<comment type="subcellular location">
    <subcellularLocation>
        <location evidence="1">Nucleus</location>
        <location evidence="1">Nuclear pore complex</location>
    </subcellularLocation>
</comment>
<dbReference type="InterPro" id="IPR015943">
    <property type="entry name" value="WD40/YVTN_repeat-like_dom_sf"/>
</dbReference>
<dbReference type="AlphaFoldDB" id="A0A0L6VST0"/>
<keyword evidence="6" id="KW-0509">mRNA transport</keyword>
<evidence type="ECO:0000256" key="11">
    <source>
        <dbReference type="PROSITE-ProRule" id="PRU00221"/>
    </source>
</evidence>
<evidence type="ECO:0000256" key="10">
    <source>
        <dbReference type="ARBA" id="ARBA00023242"/>
    </source>
</evidence>
<comment type="similarity">
    <text evidence="2">Belongs to the WD repeat SEC13 family.</text>
</comment>
<keyword evidence="9" id="KW-0906">Nuclear pore complex</keyword>
<evidence type="ECO:0000256" key="7">
    <source>
        <dbReference type="ARBA" id="ARBA00022927"/>
    </source>
</evidence>
<dbReference type="SMART" id="SM00320">
    <property type="entry name" value="WD40"/>
    <property type="match status" value="6"/>
</dbReference>
<evidence type="ECO:0000256" key="9">
    <source>
        <dbReference type="ARBA" id="ARBA00023132"/>
    </source>
</evidence>
<evidence type="ECO:0000256" key="12">
    <source>
        <dbReference type="SAM" id="MobiDB-lite"/>
    </source>
</evidence>
<dbReference type="GO" id="GO:0031080">
    <property type="term" value="C:nuclear pore outer ring"/>
    <property type="evidence" value="ECO:0007669"/>
    <property type="project" value="TreeGrafter"/>
</dbReference>
<dbReference type="PROSITE" id="PS50082">
    <property type="entry name" value="WD_REPEATS_2"/>
    <property type="match status" value="1"/>
</dbReference>
<gene>
    <name evidence="13" type="ORF">VP01_1101g1</name>
</gene>
<comment type="caution">
    <text evidence="13">The sequence shown here is derived from an EMBL/GenBank/DDBJ whole genome shotgun (WGS) entry which is preliminary data.</text>
</comment>
<dbReference type="GO" id="GO:0015031">
    <property type="term" value="P:protein transport"/>
    <property type="evidence" value="ECO:0007669"/>
    <property type="project" value="UniProtKB-KW"/>
</dbReference>
<keyword evidence="8" id="KW-0811">Translocation</keyword>
<dbReference type="EMBL" id="LAVV01001133">
    <property type="protein sequence ID" value="KNZ63773.1"/>
    <property type="molecule type" value="Genomic_DNA"/>
</dbReference>
<dbReference type="PANTHER" id="PTHR11024">
    <property type="entry name" value="NUCLEAR PORE COMPLEX PROTEIN SEC13 / SEH1 FAMILY MEMBER"/>
    <property type="match status" value="1"/>
</dbReference>
<dbReference type="InterPro" id="IPR036322">
    <property type="entry name" value="WD40_repeat_dom_sf"/>
</dbReference>
<dbReference type="GO" id="GO:0034198">
    <property type="term" value="P:cellular response to amino acid starvation"/>
    <property type="evidence" value="ECO:0007669"/>
    <property type="project" value="TreeGrafter"/>
</dbReference>
<keyword evidence="5" id="KW-0677">Repeat</keyword>
<feature type="compositionally biased region" description="Low complexity" evidence="12">
    <location>
        <begin position="256"/>
        <end position="286"/>
    </location>
</feature>
<organism evidence="13 14">
    <name type="scientific">Puccinia sorghi</name>
    <dbReference type="NCBI Taxonomy" id="27349"/>
    <lineage>
        <taxon>Eukaryota</taxon>
        <taxon>Fungi</taxon>
        <taxon>Dikarya</taxon>
        <taxon>Basidiomycota</taxon>
        <taxon>Pucciniomycotina</taxon>
        <taxon>Pucciniomycetes</taxon>
        <taxon>Pucciniales</taxon>
        <taxon>Pucciniaceae</taxon>
        <taxon>Puccinia</taxon>
    </lineage>
</organism>
<evidence type="ECO:0000256" key="3">
    <source>
        <dbReference type="ARBA" id="ARBA00022448"/>
    </source>
</evidence>
<evidence type="ECO:0000256" key="5">
    <source>
        <dbReference type="ARBA" id="ARBA00022737"/>
    </source>
</evidence>
<dbReference type="GO" id="GO:0051028">
    <property type="term" value="P:mRNA transport"/>
    <property type="evidence" value="ECO:0007669"/>
    <property type="project" value="UniProtKB-KW"/>
</dbReference>
<keyword evidence="4 11" id="KW-0853">WD repeat</keyword>
<feature type="region of interest" description="Disordered" evidence="12">
    <location>
        <begin position="43"/>
        <end position="85"/>
    </location>
</feature>
<dbReference type="GO" id="GO:0005198">
    <property type="term" value="F:structural molecule activity"/>
    <property type="evidence" value="ECO:0007669"/>
    <property type="project" value="InterPro"/>
</dbReference>
<dbReference type="VEuPathDB" id="FungiDB:VP01_1101g1"/>
<feature type="region of interest" description="Disordered" evidence="12">
    <location>
        <begin position="157"/>
        <end position="176"/>
    </location>
</feature>
<reference evidence="13 14" key="1">
    <citation type="submission" date="2015-08" db="EMBL/GenBank/DDBJ databases">
        <title>Next Generation Sequencing and Analysis of the Genome of Puccinia sorghi L Schw, the Causal Agent of Maize Common Rust.</title>
        <authorList>
            <person name="Rochi L."/>
            <person name="Burguener G."/>
            <person name="Darino M."/>
            <person name="Turjanski A."/>
            <person name="Kreff E."/>
            <person name="Dieguez M.J."/>
            <person name="Sacco F."/>
        </authorList>
    </citation>
    <scope>NUCLEOTIDE SEQUENCE [LARGE SCALE GENOMIC DNA]</scope>
    <source>
        <strain evidence="13 14">RO10H11247</strain>
    </source>
</reference>
<dbReference type="GO" id="GO:0035859">
    <property type="term" value="C:Seh1-associated complex"/>
    <property type="evidence" value="ECO:0007669"/>
    <property type="project" value="TreeGrafter"/>
</dbReference>
<dbReference type="Proteomes" id="UP000037035">
    <property type="component" value="Unassembled WGS sequence"/>
</dbReference>
<evidence type="ECO:0000313" key="13">
    <source>
        <dbReference type="EMBL" id="KNZ63773.1"/>
    </source>
</evidence>
<protein>
    <submittedName>
        <fullName evidence="13">Uncharacterized protein</fullName>
    </submittedName>
</protein>
<sequence length="553" mass="59289">MAQTHFLAIPNKDLISSFTFNYYGTRLAVSSLDHHIYILSSDPSTGKWPEDQSQGEEEAQQPPINNNPISIDAPPSSRKSSPLSSIQAWTAHEGPVIKVIWSDPIHGEILASAGTDGTVRIWEEGTNYFFLEDVHATLMMNRLCIFFLDARRMDYSTGGTTRQESQGKGSQVGSLSSGGWYQRTVLADSNRAIRDIGFSASETSLRLASISSDHHLRVYECLEGGGSFSCDNWSLLININLERLPPNPSSHNDHLNPAIPTNSTPTPAPPATAAAAAAAQPSNQSPFTSVRGFDPSVSLNTLKSNKASTTTTLTGGGSNFNLINPLSGIRSSTTTNNNNSNSNNNGSCSTEHMEAFGGWALSWCPESYWGDMLAVSAGTQGHIRLFTFKPHSQWDNFAVLDPASELDSASHRHPATSPKQTAGVSNGNSSSGGGGTTTTTTTNGGLAVCSLAWAPACGRDYHLIAAGHRDGRARIWKGLLTPADPSFYLDTELDHHLVVPSSSSSSSLLGVAKCHWNLTGTVLSTSANDGKVRIWKSTTTTPPFFFFISQLIL</sequence>
<feature type="compositionally biased region" description="Low complexity" evidence="12">
    <location>
        <begin position="74"/>
        <end position="85"/>
    </location>
</feature>
<evidence type="ECO:0000256" key="1">
    <source>
        <dbReference type="ARBA" id="ARBA00004567"/>
    </source>
</evidence>
<keyword evidence="7" id="KW-0653">Protein transport</keyword>
<proteinExistence type="inferred from homology"/>
<keyword evidence="3" id="KW-0813">Transport</keyword>
<dbReference type="OrthoDB" id="5566198at2759"/>